<dbReference type="CDD" id="cd06225">
    <property type="entry name" value="HAMP"/>
    <property type="match status" value="1"/>
</dbReference>
<feature type="domain" description="HAMP" evidence="1">
    <location>
        <begin position="1"/>
        <end position="54"/>
    </location>
</feature>
<dbReference type="Pfam" id="PF13188">
    <property type="entry name" value="PAS_8"/>
    <property type="match status" value="1"/>
</dbReference>
<proteinExistence type="predicted"/>
<feature type="non-terminal residue" evidence="2">
    <location>
        <position position="1"/>
    </location>
</feature>
<accession>A0A838WMU4</accession>
<protein>
    <submittedName>
        <fullName evidence="2">HAMP domain-containing protein</fullName>
    </submittedName>
</protein>
<dbReference type="Proteomes" id="UP000538075">
    <property type="component" value="Unassembled WGS sequence"/>
</dbReference>
<dbReference type="PROSITE" id="PS50885">
    <property type="entry name" value="HAMP"/>
    <property type="match status" value="1"/>
</dbReference>
<evidence type="ECO:0000313" key="2">
    <source>
        <dbReference type="EMBL" id="MBA4466971.1"/>
    </source>
</evidence>
<dbReference type="Pfam" id="PF00672">
    <property type="entry name" value="HAMP"/>
    <property type="match status" value="1"/>
</dbReference>
<gene>
    <name evidence="2" type="ORF">FHK98_16850</name>
</gene>
<comment type="caution">
    <text evidence="2">The sequence shown here is derived from an EMBL/GenBank/DDBJ whole genome shotgun (WGS) entry which is preliminary data.</text>
</comment>
<dbReference type="Gene3D" id="3.30.450.20">
    <property type="entry name" value="PAS domain"/>
    <property type="match status" value="1"/>
</dbReference>
<dbReference type="GO" id="GO:0007165">
    <property type="term" value="P:signal transduction"/>
    <property type="evidence" value="ECO:0007669"/>
    <property type="project" value="InterPro"/>
</dbReference>
<feature type="non-terminal residue" evidence="2">
    <location>
        <position position="108"/>
    </location>
</feature>
<reference evidence="2 3" key="1">
    <citation type="journal article" date="2020" name="J. Appl. Phycol.">
        <title>Morphological changes and genome evolution in Raphidiopsis raciborskii CS-506 after 23 years in culture.</title>
        <authorList>
            <person name="Willis A."/>
            <person name="Bent S.J."/>
            <person name="Jameson I.D."/>
        </authorList>
    </citation>
    <scope>NUCLEOTIDE SEQUENCE [LARGE SCALE GENOMIC DNA]</scope>
    <source>
        <strain evidence="2 3">CS-506_A</strain>
    </source>
</reference>
<organism evidence="2 3">
    <name type="scientific">Cylindrospermopsis raciborskii CS-506_A</name>
    <dbReference type="NCBI Taxonomy" id="2585140"/>
    <lineage>
        <taxon>Bacteria</taxon>
        <taxon>Bacillati</taxon>
        <taxon>Cyanobacteriota</taxon>
        <taxon>Cyanophyceae</taxon>
        <taxon>Nostocales</taxon>
        <taxon>Aphanizomenonaceae</taxon>
        <taxon>Cylindrospermopsis</taxon>
    </lineage>
</organism>
<dbReference type="Gene3D" id="6.10.340.10">
    <property type="match status" value="1"/>
</dbReference>
<dbReference type="InterPro" id="IPR000014">
    <property type="entry name" value="PAS"/>
</dbReference>
<dbReference type="InterPro" id="IPR003660">
    <property type="entry name" value="HAMP_dom"/>
</dbReference>
<dbReference type="EMBL" id="VDFG01001090">
    <property type="protein sequence ID" value="MBA4466971.1"/>
    <property type="molecule type" value="Genomic_DNA"/>
</dbReference>
<name>A0A838WMU4_9CYAN</name>
<dbReference type="AlphaFoldDB" id="A0A838WMU4"/>
<dbReference type="GO" id="GO:0016020">
    <property type="term" value="C:membrane"/>
    <property type="evidence" value="ECO:0007669"/>
    <property type="project" value="InterPro"/>
</dbReference>
<evidence type="ECO:0000313" key="3">
    <source>
        <dbReference type="Proteomes" id="UP000538075"/>
    </source>
</evidence>
<evidence type="ECO:0000259" key="1">
    <source>
        <dbReference type="PROSITE" id="PS50885"/>
    </source>
</evidence>
<sequence>DLNTAAKKLSKDRLDSLDLDLDLKLKSILNRRDEIGQLGESFQSMSEDLALSFARIKTALKESQDKFAKIFHSSPDPILIHQIINQNIQGCVLLDVNASFLDFTGYSE</sequence>